<reference evidence="3" key="1">
    <citation type="submission" date="2016-01" db="EMBL/GenBank/DDBJ databases">
        <authorList>
            <person name="Peeters Charlotte."/>
        </authorList>
    </citation>
    <scope>NUCLEOTIDE SEQUENCE [LARGE SCALE GENOMIC DNA]</scope>
</reference>
<evidence type="ECO:0000259" key="1">
    <source>
        <dbReference type="Pfam" id="PF12172"/>
    </source>
</evidence>
<gene>
    <name evidence="2" type="ORF">AWB76_05613</name>
</gene>
<dbReference type="SUPFAM" id="SSF50249">
    <property type="entry name" value="Nucleic acid-binding proteins"/>
    <property type="match status" value="1"/>
</dbReference>
<organism evidence="2 3">
    <name type="scientific">Caballeronia temeraria</name>
    <dbReference type="NCBI Taxonomy" id="1777137"/>
    <lineage>
        <taxon>Bacteria</taxon>
        <taxon>Pseudomonadati</taxon>
        <taxon>Pseudomonadota</taxon>
        <taxon>Betaproteobacteria</taxon>
        <taxon>Burkholderiales</taxon>
        <taxon>Burkholderiaceae</taxon>
        <taxon>Caballeronia</taxon>
    </lineage>
</organism>
<feature type="domain" description="ChsH2 rubredoxin-like zinc ribbon" evidence="1">
    <location>
        <begin position="7"/>
        <end position="30"/>
    </location>
</feature>
<evidence type="ECO:0000313" key="3">
    <source>
        <dbReference type="Proteomes" id="UP000054624"/>
    </source>
</evidence>
<dbReference type="Pfam" id="PF12172">
    <property type="entry name" value="zf-ChsH2"/>
    <property type="match status" value="1"/>
</dbReference>
<dbReference type="RefSeq" id="WP_074171426.1">
    <property type="nucleotide sequence ID" value="NZ_FCOI02000024.1"/>
</dbReference>
<dbReference type="InterPro" id="IPR012340">
    <property type="entry name" value="NA-bd_OB-fold"/>
</dbReference>
<dbReference type="EMBL" id="FCOI02000024">
    <property type="protein sequence ID" value="SAK82243.1"/>
    <property type="molecule type" value="Genomic_DNA"/>
</dbReference>
<dbReference type="InterPro" id="IPR052513">
    <property type="entry name" value="Thioester_dehydratase-like"/>
</dbReference>
<proteinExistence type="predicted"/>
<protein>
    <recommendedName>
        <fullName evidence="1">ChsH2 rubredoxin-like zinc ribbon domain-containing protein</fullName>
    </recommendedName>
</protein>
<dbReference type="PANTHER" id="PTHR34075:SF5">
    <property type="entry name" value="BLR3430 PROTEIN"/>
    <property type="match status" value="1"/>
</dbReference>
<dbReference type="STRING" id="1777137.AWB76_05613"/>
<accession>A0A158CIP5</accession>
<dbReference type="Proteomes" id="UP000054624">
    <property type="component" value="Unassembled WGS sequence"/>
</dbReference>
<evidence type="ECO:0000313" key="2">
    <source>
        <dbReference type="EMBL" id="SAK82243.1"/>
    </source>
</evidence>
<keyword evidence="3" id="KW-1185">Reference proteome</keyword>
<name>A0A158CIP5_9BURK</name>
<dbReference type="PANTHER" id="PTHR34075">
    <property type="entry name" value="BLR3430 PROTEIN"/>
    <property type="match status" value="1"/>
</dbReference>
<dbReference type="InterPro" id="IPR022002">
    <property type="entry name" value="ChsH2_Znr"/>
</dbReference>
<sequence>MTLKVFQCEQCGLTVFPARYLCFQCGAAKWRERAAERGTIDELTTVRRRVGARDGGDVLLASVTTDAGPIVIARIERAMRAGDAVRLAIDEQSRVLARPIA</sequence>
<dbReference type="AlphaFoldDB" id="A0A158CIP5"/>
<dbReference type="OrthoDB" id="9033662at2"/>